<evidence type="ECO:0000256" key="3">
    <source>
        <dbReference type="ARBA" id="ARBA00012824"/>
    </source>
</evidence>
<evidence type="ECO:0000313" key="8">
    <source>
        <dbReference type="Proteomes" id="UP000017052"/>
    </source>
</evidence>
<keyword evidence="8" id="KW-1185">Reference proteome</keyword>
<protein>
    <recommendedName>
        <fullName evidence="3">isochorismate synthase</fullName>
        <ecNumber evidence="3">5.4.4.2</ecNumber>
    </recommendedName>
    <alternativeName>
        <fullName evidence="5">Isochorismate mutase</fullName>
    </alternativeName>
</protein>
<name>U2Q5G0_9ACTN</name>
<organism evidence="7 8">
    <name type="scientific">Propionibacterium acidifaciens F0233</name>
    <dbReference type="NCBI Taxonomy" id="553198"/>
    <lineage>
        <taxon>Bacteria</taxon>
        <taxon>Bacillati</taxon>
        <taxon>Actinomycetota</taxon>
        <taxon>Actinomycetes</taxon>
        <taxon>Propionibacteriales</taxon>
        <taxon>Propionibacteriaceae</taxon>
        <taxon>Propionibacterium</taxon>
    </lineage>
</organism>
<dbReference type="Gene3D" id="3.60.120.10">
    <property type="entry name" value="Anthranilate synthase"/>
    <property type="match status" value="1"/>
</dbReference>
<dbReference type="GO" id="GO:0008909">
    <property type="term" value="F:isochorismate synthase activity"/>
    <property type="evidence" value="ECO:0007669"/>
    <property type="project" value="UniProtKB-EC"/>
</dbReference>
<dbReference type="Pfam" id="PF00425">
    <property type="entry name" value="Chorismate_bind"/>
    <property type="match status" value="1"/>
</dbReference>
<reference evidence="7" key="1">
    <citation type="submission" date="2013-08" db="EMBL/GenBank/DDBJ databases">
        <authorList>
            <person name="Durkin A.S."/>
            <person name="Haft D.R."/>
            <person name="McCorrison J."/>
            <person name="Torralba M."/>
            <person name="Gillis M."/>
            <person name="Haft D.H."/>
            <person name="Methe B."/>
            <person name="Sutton G."/>
            <person name="Nelson K.E."/>
        </authorList>
    </citation>
    <scope>NUCLEOTIDE SEQUENCE [LARGE SCALE GENOMIC DNA]</scope>
    <source>
        <strain evidence="7">F0233</strain>
    </source>
</reference>
<evidence type="ECO:0000256" key="2">
    <source>
        <dbReference type="ARBA" id="ARBA00005297"/>
    </source>
</evidence>
<comment type="caution">
    <text evidence="7">The sequence shown here is derived from an EMBL/GenBank/DDBJ whole genome shotgun (WGS) entry which is preliminary data.</text>
</comment>
<keyword evidence="4 7" id="KW-0413">Isomerase</keyword>
<dbReference type="Proteomes" id="UP000017052">
    <property type="component" value="Unassembled WGS sequence"/>
</dbReference>
<evidence type="ECO:0000256" key="1">
    <source>
        <dbReference type="ARBA" id="ARBA00000799"/>
    </source>
</evidence>
<dbReference type="PANTHER" id="PTHR42839">
    <property type="entry name" value="ISOCHORISMATE SYNTHASE ENTC"/>
    <property type="match status" value="1"/>
</dbReference>
<dbReference type="InterPro" id="IPR015890">
    <property type="entry name" value="Chorismate_C"/>
</dbReference>
<proteinExistence type="inferred from homology"/>
<comment type="catalytic activity">
    <reaction evidence="1">
        <text>chorismate = isochorismate</text>
        <dbReference type="Rhea" id="RHEA:18985"/>
        <dbReference type="ChEBI" id="CHEBI:29748"/>
        <dbReference type="ChEBI" id="CHEBI:29780"/>
        <dbReference type="EC" id="5.4.4.2"/>
    </reaction>
</comment>
<dbReference type="NCBIfam" id="TIGR00543">
    <property type="entry name" value="isochor_syn"/>
    <property type="match status" value="1"/>
</dbReference>
<feature type="domain" description="Chorismate-utilising enzyme C-terminal" evidence="6">
    <location>
        <begin position="109"/>
        <end position="371"/>
    </location>
</feature>
<comment type="similarity">
    <text evidence="2">Belongs to the isochorismate synthase family.</text>
</comment>
<dbReference type="EC" id="5.4.4.2" evidence="3"/>
<dbReference type="PANTHER" id="PTHR42839:SF2">
    <property type="entry name" value="ISOCHORISMATE SYNTHASE ENTC"/>
    <property type="match status" value="1"/>
</dbReference>
<evidence type="ECO:0000256" key="5">
    <source>
        <dbReference type="ARBA" id="ARBA00041564"/>
    </source>
</evidence>
<evidence type="ECO:0000256" key="4">
    <source>
        <dbReference type="ARBA" id="ARBA00023235"/>
    </source>
</evidence>
<dbReference type="InterPro" id="IPR005801">
    <property type="entry name" value="ADC_synthase"/>
</dbReference>
<evidence type="ECO:0000259" key="6">
    <source>
        <dbReference type="Pfam" id="PF00425"/>
    </source>
</evidence>
<dbReference type="AlphaFoldDB" id="U2Q5G0"/>
<sequence>MMSSSSAAREPRFEFASSGRHLVATGVVRHVEPRSWVGTGVARAVEEVLAAPLEAPQLVVGVLPFDSARPGMLYRPAEACWRSCAFPGRPEPFAPSASTTAVTDRRPSHQGYRCLVAKAVETIRSGGLDKVVLGRCATVCAAAPWDPQSVFVRLGIQNPDAFVYLIDVPGGYGGEFAQEGVFLGASPELVLSCSGSRVRTVPLAGTTARWSEPERDERASEALLESGKDLAEHSYVVRAIARVFRARTDDPRIPSRPRLVPTPAVWHLGTEITGTLRGGASPFELLYELHPTPAVCGWPHERARDFIVDHEGFDRGLFAGLIGWIDADRNCEWALALRGGVLRGDRATMFAGAGVIATSEPEAELRETAAKMRTFLAALGGQEGRTDP</sequence>
<dbReference type="EMBL" id="ACVN02000145">
    <property type="protein sequence ID" value="ERK57985.1"/>
    <property type="molecule type" value="Genomic_DNA"/>
</dbReference>
<dbReference type="InterPro" id="IPR004561">
    <property type="entry name" value="IsoChor_synthase"/>
</dbReference>
<accession>U2Q5G0</accession>
<evidence type="ECO:0000313" key="7">
    <source>
        <dbReference type="EMBL" id="ERK57985.1"/>
    </source>
</evidence>
<gene>
    <name evidence="7" type="ORF">HMPREF0682_2880</name>
</gene>
<dbReference type="SUPFAM" id="SSF56322">
    <property type="entry name" value="ADC synthase"/>
    <property type="match status" value="1"/>
</dbReference>